<reference evidence="1 2" key="2">
    <citation type="submission" date="2019-09" db="EMBL/GenBank/DDBJ databases">
        <title>Strain-level analysis of Eubacterium rectale using genomes from metagenomes.</title>
        <authorList>
            <person name="Karcher N."/>
            <person name="Segata N."/>
        </authorList>
    </citation>
    <scope>NUCLEOTIDE SEQUENCE [LARGE SCALE GENOMIC DNA]</scope>
    <source>
        <strain evidence="1 2">L2-21</strain>
    </source>
</reference>
<proteinExistence type="predicted"/>
<dbReference type="AlphaFoldDB" id="A0A5S4VTG6"/>
<evidence type="ECO:0000313" key="1">
    <source>
        <dbReference type="EMBL" id="TYL60111.1"/>
    </source>
</evidence>
<sequence>MARKNKNKNKKPEYVVICREFNRAAARIDITVIDKGVTDHLLNSLIKLHERDPHKRYFLTLKKDYQVYGALYKKQIETMSIKNNKRIVELGVVLDD</sequence>
<dbReference type="RefSeq" id="WP_148884698.1">
    <property type="nucleotide sequence ID" value="NZ_VSTG01000001.1"/>
</dbReference>
<dbReference type="Proteomes" id="UP000324325">
    <property type="component" value="Unassembled WGS sequence"/>
</dbReference>
<evidence type="ECO:0000313" key="2">
    <source>
        <dbReference type="Proteomes" id="UP000324325"/>
    </source>
</evidence>
<accession>A0A5S4VTG6</accession>
<name>A0A5S4VTG6_9FIRM</name>
<reference evidence="1 2" key="1">
    <citation type="submission" date="2019-08" db="EMBL/GenBank/DDBJ databases">
        <authorList>
            <person name="Duncan S."/>
            <person name="Walker A."/>
        </authorList>
    </citation>
    <scope>NUCLEOTIDE SEQUENCE [LARGE SCALE GENOMIC DNA]</scope>
    <source>
        <strain evidence="1 2">L2-21</strain>
    </source>
</reference>
<organism evidence="1 2">
    <name type="scientific">Agathobacter rectalis</name>
    <dbReference type="NCBI Taxonomy" id="39491"/>
    <lineage>
        <taxon>Bacteria</taxon>
        <taxon>Bacillati</taxon>
        <taxon>Bacillota</taxon>
        <taxon>Clostridia</taxon>
        <taxon>Lachnospirales</taxon>
        <taxon>Lachnospiraceae</taxon>
        <taxon>Agathobacter</taxon>
    </lineage>
</organism>
<gene>
    <name evidence="1" type="ORF">FYL37_00470</name>
</gene>
<comment type="caution">
    <text evidence="1">The sequence shown here is derived from an EMBL/GenBank/DDBJ whole genome shotgun (WGS) entry which is preliminary data.</text>
</comment>
<protein>
    <submittedName>
        <fullName evidence="1">Uncharacterized protein</fullName>
    </submittedName>
</protein>
<dbReference type="EMBL" id="VSTG01000001">
    <property type="protein sequence ID" value="TYL60111.1"/>
    <property type="molecule type" value="Genomic_DNA"/>
</dbReference>